<reference evidence="2 3" key="1">
    <citation type="submission" date="2021-04" db="EMBL/GenBank/DDBJ databases">
        <authorList>
            <person name="Bliznina A."/>
        </authorList>
    </citation>
    <scope>NUCLEOTIDE SEQUENCE [LARGE SCALE GENOMIC DNA]</scope>
</reference>
<dbReference type="EMBL" id="OU015566">
    <property type="protein sequence ID" value="CAG5105276.1"/>
    <property type="molecule type" value="Genomic_DNA"/>
</dbReference>
<keyword evidence="3" id="KW-1185">Reference proteome</keyword>
<gene>
    <name evidence="2" type="ORF">OKIOD_LOCUS10748</name>
</gene>
<evidence type="ECO:0000313" key="2">
    <source>
        <dbReference type="EMBL" id="CAG5105276.1"/>
    </source>
</evidence>
<organism evidence="2 3">
    <name type="scientific">Oikopleura dioica</name>
    <name type="common">Tunicate</name>
    <dbReference type="NCBI Taxonomy" id="34765"/>
    <lineage>
        <taxon>Eukaryota</taxon>
        <taxon>Metazoa</taxon>
        <taxon>Chordata</taxon>
        <taxon>Tunicata</taxon>
        <taxon>Appendicularia</taxon>
        <taxon>Copelata</taxon>
        <taxon>Oikopleuridae</taxon>
        <taxon>Oikopleura</taxon>
    </lineage>
</organism>
<evidence type="ECO:0000256" key="1">
    <source>
        <dbReference type="SAM" id="MobiDB-lite"/>
    </source>
</evidence>
<name>A0ABN7STI3_OIKDI</name>
<sequence length="139" mass="15758">MTLMELNENVQQLSNQNSQNIPGMDQQQQRIGTKRERVDVVMKENDGQDQNQQVVQQEKRQRTVVTTEEQQFQQDAVRYQELPEGTEIRQVSGDGQTVQLSTGQQGRIIQVELTNPDGSSNGVQQVLVYEPTGEQGETK</sequence>
<proteinExistence type="predicted"/>
<accession>A0ABN7STI3</accession>
<protein>
    <submittedName>
        <fullName evidence="2">Oidioi.mRNA.OKI2018_I69.chr1.g1983.t3.cds</fullName>
    </submittedName>
</protein>
<evidence type="ECO:0000313" key="3">
    <source>
        <dbReference type="Proteomes" id="UP001158576"/>
    </source>
</evidence>
<feature type="region of interest" description="Disordered" evidence="1">
    <location>
        <begin position="16"/>
        <end position="35"/>
    </location>
</feature>
<dbReference type="Proteomes" id="UP001158576">
    <property type="component" value="Chromosome 1"/>
</dbReference>